<comment type="caution">
    <text evidence="2">The sequence shown here is derived from an EMBL/GenBank/DDBJ whole genome shotgun (WGS) entry which is preliminary data.</text>
</comment>
<keyword evidence="1" id="KW-1133">Transmembrane helix</keyword>
<dbReference type="RefSeq" id="WP_377342529.1">
    <property type="nucleotide sequence ID" value="NZ_JBHLUE010000019.1"/>
</dbReference>
<protein>
    <submittedName>
        <fullName evidence="2">Uncharacterized protein</fullName>
    </submittedName>
</protein>
<name>A0ABV6P4L4_9ACTN</name>
<keyword evidence="1" id="KW-0812">Transmembrane</keyword>
<gene>
    <name evidence="2" type="ORF">ACFFHU_24125</name>
</gene>
<dbReference type="EMBL" id="JBHLUE010000019">
    <property type="protein sequence ID" value="MFC0567213.1"/>
    <property type="molecule type" value="Genomic_DNA"/>
</dbReference>
<proteinExistence type="predicted"/>
<feature type="transmembrane region" description="Helical" evidence="1">
    <location>
        <begin position="169"/>
        <end position="193"/>
    </location>
</feature>
<feature type="transmembrane region" description="Helical" evidence="1">
    <location>
        <begin position="205"/>
        <end position="226"/>
    </location>
</feature>
<evidence type="ECO:0000256" key="1">
    <source>
        <dbReference type="SAM" id="Phobius"/>
    </source>
</evidence>
<organism evidence="2 3">
    <name type="scientific">Plantactinospora siamensis</name>
    <dbReference type="NCBI Taxonomy" id="555372"/>
    <lineage>
        <taxon>Bacteria</taxon>
        <taxon>Bacillati</taxon>
        <taxon>Actinomycetota</taxon>
        <taxon>Actinomycetes</taxon>
        <taxon>Micromonosporales</taxon>
        <taxon>Micromonosporaceae</taxon>
        <taxon>Plantactinospora</taxon>
    </lineage>
</organism>
<sequence length="229" mass="23880">MPAPRRSGAERPGRYAPQPVSWAAYTETARRLGEILHGERARVDQQAARDRRLRTGADELAHRLAVQGQHLADLAGTLRLPQPQVGNVAPGPVPDPAEALRRGAVAADAADAAAAEAHARAGRPALLPGLPPVARNALLYAAAALLGSGVSMLLFLLSPGDLGRIPWQLVPWSLCGLPALAFFAGYLAIGLLGRPRLGGGGTRSARLGGAICFLGMPLLWLVFLAATRG</sequence>
<accession>A0ABV6P4L4</accession>
<keyword evidence="3" id="KW-1185">Reference proteome</keyword>
<dbReference type="Proteomes" id="UP001589894">
    <property type="component" value="Unassembled WGS sequence"/>
</dbReference>
<reference evidence="2 3" key="1">
    <citation type="submission" date="2024-09" db="EMBL/GenBank/DDBJ databases">
        <authorList>
            <person name="Sun Q."/>
            <person name="Mori K."/>
        </authorList>
    </citation>
    <scope>NUCLEOTIDE SEQUENCE [LARGE SCALE GENOMIC DNA]</scope>
    <source>
        <strain evidence="2 3">TBRC 2205</strain>
    </source>
</reference>
<evidence type="ECO:0000313" key="3">
    <source>
        <dbReference type="Proteomes" id="UP001589894"/>
    </source>
</evidence>
<evidence type="ECO:0000313" key="2">
    <source>
        <dbReference type="EMBL" id="MFC0567213.1"/>
    </source>
</evidence>
<keyword evidence="1" id="KW-0472">Membrane</keyword>
<feature type="transmembrane region" description="Helical" evidence="1">
    <location>
        <begin position="137"/>
        <end position="157"/>
    </location>
</feature>